<accession>A0AC60Q1C9</accession>
<reference evidence="1 2" key="1">
    <citation type="journal article" date="2020" name="Cell">
        <title>Large-Scale Comparative Analyses of Tick Genomes Elucidate Their Genetic Diversity and Vector Capacities.</title>
        <authorList>
            <consortium name="Tick Genome and Microbiome Consortium (TIGMIC)"/>
            <person name="Jia N."/>
            <person name="Wang J."/>
            <person name="Shi W."/>
            <person name="Du L."/>
            <person name="Sun Y."/>
            <person name="Zhan W."/>
            <person name="Jiang J.F."/>
            <person name="Wang Q."/>
            <person name="Zhang B."/>
            <person name="Ji P."/>
            <person name="Bell-Sakyi L."/>
            <person name="Cui X.M."/>
            <person name="Yuan T.T."/>
            <person name="Jiang B.G."/>
            <person name="Yang W.F."/>
            <person name="Lam T.T."/>
            <person name="Chang Q.C."/>
            <person name="Ding S.J."/>
            <person name="Wang X.J."/>
            <person name="Zhu J.G."/>
            <person name="Ruan X.D."/>
            <person name="Zhao L."/>
            <person name="Wei J.T."/>
            <person name="Ye R.Z."/>
            <person name="Que T.C."/>
            <person name="Du C.H."/>
            <person name="Zhou Y.H."/>
            <person name="Cheng J.X."/>
            <person name="Dai P.F."/>
            <person name="Guo W.B."/>
            <person name="Han X.H."/>
            <person name="Huang E.J."/>
            <person name="Li L.F."/>
            <person name="Wei W."/>
            <person name="Gao Y.C."/>
            <person name="Liu J.Z."/>
            <person name="Shao H.Z."/>
            <person name="Wang X."/>
            <person name="Wang C.C."/>
            <person name="Yang T.C."/>
            <person name="Huo Q.B."/>
            <person name="Li W."/>
            <person name="Chen H.Y."/>
            <person name="Chen S.E."/>
            <person name="Zhou L.G."/>
            <person name="Ni X.B."/>
            <person name="Tian J.H."/>
            <person name="Sheng Y."/>
            <person name="Liu T."/>
            <person name="Pan Y.S."/>
            <person name="Xia L.Y."/>
            <person name="Li J."/>
            <person name="Zhao F."/>
            <person name="Cao W.C."/>
        </authorList>
    </citation>
    <scope>NUCLEOTIDE SEQUENCE [LARGE SCALE GENOMIC DNA]</scope>
    <source>
        <strain evidence="1">Iper-2018</strain>
    </source>
</reference>
<protein>
    <submittedName>
        <fullName evidence="1">Uncharacterized protein</fullName>
    </submittedName>
</protein>
<dbReference type="Proteomes" id="UP000805193">
    <property type="component" value="Unassembled WGS sequence"/>
</dbReference>
<evidence type="ECO:0000313" key="2">
    <source>
        <dbReference type="Proteomes" id="UP000805193"/>
    </source>
</evidence>
<sequence>MDDDRQLNGDLPTFVPVETILKEDGAPISVSGEKPGSLMMNLETRELFLSTDAASQQFSLSSPDKSNQPKEDETGAGKQWDCNLCSPGLKKALQRERLQVLRQNPSYREMERLRQRSMMQLKRQDPSFRALERERQRARMQLRRQDPSFRAMERERQRRRMRLKRRDPAFREREREQQKSRLMIKRTGEKGPLLAITAPPPPSGPPGTNTTSPPTTVATSTASVVVVSQPQQQQQQQQQSQQQQQQQQQSQQPHHHHHQPQQHQQAGGKGCVGSQHEAPKREAALYGHLQRIVGYHNLLQVRNPHPEEPGSPFKSPYFTAGELNASSGALVPRRMGTVPQTGSGSHPAGGGHQGAATGTKAHQHQALLARQKGFLDGTVSPCHPLGEVFAASYPTMRDQVLGGGQSCSSLETTPHLQTAASPEGGRPAHSGSGAHLGNSMDLVPSVPDCPECLEAQRQRSECNLCQQQMQSSQHHHQGGGANAGTGRRRSSRQSLERFRCTVCSKEFGMKHHLKEHFKSHGDRNLCCPHCDYRTCYGYALRRHVVIRHDRPAARQAQMSFVKWCEYCAAEGIRSPVCLFQISFTEAMQVCKRPECRDLLMAGSIEKLILRRDLSELGEKNEVPPKTTGSQACLSATIPSPKDATVSEMEVVEGFLSSLDVSTEPPESKPYEPSLCTADDTLKPVMLPDCAAVACDGKASEVTELTSLQVSGEPGAVVPEEDKSSRATPPICDAASSLGCCVKPDEVPRLLASSVKLKSEGPYDSVVLQHCPDPSSASPVVADATPEEGEADWCSVKREASPFIFMQDFIEEVVVTEEQGSVDGRALQESRNEPTKPQEVPILSNHTSTSNEAFRTSAADDARADEASQAEGLGENSAGLTDLSLKNDPNVRYGPEFEVFRADETAVCSSLRVAESICSLECKAPQSAKLSPAVLTLSLNVNQPAVVSPSKEHSLLLIGQSNTNGAKELTELGCGRRFSSTTVQTVPTVNGHRLTNGTAGERNGSRIVLVAGNSNVGKAGVANPTQHLTAVSQRFMSVPVGTMSAEVLDMLSNRPAEDGVGLKAAHGITSRQDQPHMIAFTSVDGESVLQQVQQGKPVASSNSPKRTLRPMQNSTVNMAQAANGQGQKVKPVPPRKKRTAACPSKSDNNYLLSKLALINTVLKSPASLDVHSHVPPSLQPTDANGQPALPTDAPAPRKTSSNPQVRRQGSKPKKQRRAPTLGGTKKTQKRQNNKKDAKSTPTVADLKPVCSPLASESGSQSSKPSSASTSSGFYDSASSGSERKRGAGFDGDSATSVSSSMLVRLVKNQVRSTRTNGSGFPGYHPVLAKKPCYREDKKPCRRKWARSAEDLVQADDIDQRVAQLAGSEDLSQFDNVLADLFDGFV</sequence>
<organism evidence="1 2">
    <name type="scientific">Ixodes persulcatus</name>
    <name type="common">Taiga tick</name>
    <dbReference type="NCBI Taxonomy" id="34615"/>
    <lineage>
        <taxon>Eukaryota</taxon>
        <taxon>Metazoa</taxon>
        <taxon>Ecdysozoa</taxon>
        <taxon>Arthropoda</taxon>
        <taxon>Chelicerata</taxon>
        <taxon>Arachnida</taxon>
        <taxon>Acari</taxon>
        <taxon>Parasitiformes</taxon>
        <taxon>Ixodida</taxon>
        <taxon>Ixodoidea</taxon>
        <taxon>Ixodidae</taxon>
        <taxon>Ixodinae</taxon>
        <taxon>Ixodes</taxon>
    </lineage>
</organism>
<name>A0AC60Q1C9_IXOPE</name>
<keyword evidence="2" id="KW-1185">Reference proteome</keyword>
<dbReference type="EMBL" id="JABSTQ010009681">
    <property type="protein sequence ID" value="KAG0426825.1"/>
    <property type="molecule type" value="Genomic_DNA"/>
</dbReference>
<comment type="caution">
    <text evidence="1">The sequence shown here is derived from an EMBL/GenBank/DDBJ whole genome shotgun (WGS) entry which is preliminary data.</text>
</comment>
<evidence type="ECO:0000313" key="1">
    <source>
        <dbReference type="EMBL" id="KAG0426825.1"/>
    </source>
</evidence>
<proteinExistence type="predicted"/>
<gene>
    <name evidence="1" type="ORF">HPB47_026087</name>
</gene>